<dbReference type="GO" id="GO:0005759">
    <property type="term" value="C:mitochondrial matrix"/>
    <property type="evidence" value="ECO:0007669"/>
    <property type="project" value="TreeGrafter"/>
</dbReference>
<dbReference type="GO" id="GO:0006631">
    <property type="term" value="P:fatty acid metabolic process"/>
    <property type="evidence" value="ECO:0007669"/>
    <property type="project" value="TreeGrafter"/>
</dbReference>
<organism evidence="2 3">
    <name type="scientific">Trichonephila clavata</name>
    <name type="common">Joro spider</name>
    <name type="synonym">Nephila clavata</name>
    <dbReference type="NCBI Taxonomy" id="2740835"/>
    <lineage>
        <taxon>Eukaryota</taxon>
        <taxon>Metazoa</taxon>
        <taxon>Ecdysozoa</taxon>
        <taxon>Arthropoda</taxon>
        <taxon>Chelicerata</taxon>
        <taxon>Arachnida</taxon>
        <taxon>Araneae</taxon>
        <taxon>Araneomorphae</taxon>
        <taxon>Entelegynae</taxon>
        <taxon>Araneoidea</taxon>
        <taxon>Nephilidae</taxon>
        <taxon>Trichonephila</taxon>
    </lineage>
</organism>
<dbReference type="InterPro" id="IPR037151">
    <property type="entry name" value="AlkB-like_sf"/>
</dbReference>
<dbReference type="Proteomes" id="UP000887116">
    <property type="component" value="Unassembled WGS sequence"/>
</dbReference>
<dbReference type="PANTHER" id="PTHR21052:SF0">
    <property type="entry name" value="ALPHA-KETOGLUTARATE-DEPENDENT DIOXYGENASE ALKB HOMOLOG 7, MITOCHONDRIAL"/>
    <property type="match status" value="1"/>
</dbReference>
<keyword evidence="2" id="KW-0560">Oxidoreductase</keyword>
<dbReference type="PANTHER" id="PTHR21052">
    <property type="entry name" value="SPERMATOGENESIS ASSOCIATED 11-RELATED"/>
    <property type="match status" value="1"/>
</dbReference>
<keyword evidence="3" id="KW-1185">Reference proteome</keyword>
<proteinExistence type="predicted"/>
<gene>
    <name evidence="2" type="primary">Alkbh7</name>
    <name evidence="2" type="ORF">TNCT_692021</name>
</gene>
<comment type="cofactor">
    <cofactor evidence="1">
        <name>Fe(2+)</name>
        <dbReference type="ChEBI" id="CHEBI:29033"/>
    </cofactor>
</comment>
<keyword evidence="2" id="KW-0223">Dioxygenase</keyword>
<evidence type="ECO:0000313" key="2">
    <source>
        <dbReference type="EMBL" id="GFQ99958.1"/>
    </source>
</evidence>
<dbReference type="OrthoDB" id="28127at2759"/>
<reference evidence="2" key="1">
    <citation type="submission" date="2020-07" db="EMBL/GenBank/DDBJ databases">
        <title>Multicomponent nature underlies the extraordinary mechanical properties of spider dragline silk.</title>
        <authorList>
            <person name="Kono N."/>
            <person name="Nakamura H."/>
            <person name="Mori M."/>
            <person name="Yoshida Y."/>
            <person name="Ohtoshi R."/>
            <person name="Malay A.D."/>
            <person name="Moran D.A.P."/>
            <person name="Tomita M."/>
            <person name="Numata K."/>
            <person name="Arakawa K."/>
        </authorList>
    </citation>
    <scope>NUCLEOTIDE SEQUENCE</scope>
</reference>
<accession>A0A8X6HBK6</accession>
<dbReference type="Gene3D" id="2.60.120.590">
    <property type="entry name" value="Alpha-ketoglutarate-dependent dioxygenase AlkB-like"/>
    <property type="match status" value="1"/>
</dbReference>
<dbReference type="GO" id="GO:0006974">
    <property type="term" value="P:DNA damage response"/>
    <property type="evidence" value="ECO:0007669"/>
    <property type="project" value="InterPro"/>
</dbReference>
<dbReference type="GO" id="GO:0051213">
    <property type="term" value="F:dioxygenase activity"/>
    <property type="evidence" value="ECO:0007669"/>
    <property type="project" value="UniProtKB-KW"/>
</dbReference>
<evidence type="ECO:0000313" key="3">
    <source>
        <dbReference type="Proteomes" id="UP000887116"/>
    </source>
</evidence>
<dbReference type="SUPFAM" id="SSF51197">
    <property type="entry name" value="Clavaminate synthase-like"/>
    <property type="match status" value="1"/>
</dbReference>
<dbReference type="InterPro" id="IPR032870">
    <property type="entry name" value="ALKBH7-like"/>
</dbReference>
<protein>
    <submittedName>
        <fullName evidence="2">Alpha-ketoglutarate-dependent dioxygenase alkB homolog 7, mitochondrial</fullName>
    </submittedName>
</protein>
<dbReference type="AlphaFoldDB" id="A0A8X6HBK6"/>
<name>A0A8X6HBK6_TRICU</name>
<evidence type="ECO:0000256" key="1">
    <source>
        <dbReference type="ARBA" id="ARBA00001954"/>
    </source>
</evidence>
<comment type="caution">
    <text evidence="2">The sequence shown here is derived from an EMBL/GenBank/DDBJ whole genome shotgun (WGS) entry which is preliminary data.</text>
</comment>
<dbReference type="EMBL" id="BMAO01034939">
    <property type="protein sequence ID" value="GFQ99958.1"/>
    <property type="molecule type" value="Genomic_DNA"/>
</dbReference>
<sequence>MKLLTKINGKQVLQLNNRWMKSLNKSINEFPSFRKMYSSTNKQSNTNMFDYIWGTDTNVINTVNEHFKVHENFISNSEEESLLKEIEPIFKRRRYQFDHWDGAIQGYKETEKENWNEENSKILQRLYGFSFPSECPPTKLVHVLDLSKTGFIKPHVDSVKFCGNIISGISLLSTSVMRLAMEENKNLFVDVLLRRCSLYVMSGLVRYKFTHEILKDSESFFNGMPIPRDRRISVVCRNEPEEKYRTNI</sequence>